<dbReference type="AlphaFoldDB" id="G0V282"/>
<sequence length="122" mass="13664">MKEHDIASLHALPKVFPNIPYARYAPGLGSRKGTEASINTNLPSAFNIRVVGLYCTRARKEEEAAPVVKQEDGEEVSSTAKRSIYVRVQFEKAVIDTLPLEVMREKYPQVLIDYLLSTAVWA</sequence>
<accession>G0V282</accession>
<evidence type="ECO:0000313" key="1">
    <source>
        <dbReference type="EMBL" id="CCC95754.1"/>
    </source>
</evidence>
<protein>
    <submittedName>
        <fullName evidence="1">Uncharacterized protein</fullName>
    </submittedName>
</protein>
<gene>
    <name evidence="1" type="ORF">TCIL3000_11_12500</name>
</gene>
<proteinExistence type="predicted"/>
<name>G0V282_TRYCI</name>
<organism evidence="1">
    <name type="scientific">Trypanosoma congolense (strain IL3000)</name>
    <dbReference type="NCBI Taxonomy" id="1068625"/>
    <lineage>
        <taxon>Eukaryota</taxon>
        <taxon>Discoba</taxon>
        <taxon>Euglenozoa</taxon>
        <taxon>Kinetoplastea</taxon>
        <taxon>Metakinetoplastina</taxon>
        <taxon>Trypanosomatida</taxon>
        <taxon>Trypanosomatidae</taxon>
        <taxon>Trypanosoma</taxon>
        <taxon>Nannomonas</taxon>
    </lineage>
</organism>
<dbReference type="EMBL" id="HE575324">
    <property type="protein sequence ID" value="CCC95754.1"/>
    <property type="molecule type" value="Genomic_DNA"/>
</dbReference>
<reference evidence="1" key="1">
    <citation type="journal article" date="2012" name="Proc. Natl. Acad. Sci. U.S.A.">
        <title>Antigenic diversity is generated by distinct evolutionary mechanisms in African trypanosome species.</title>
        <authorList>
            <person name="Jackson A.P."/>
            <person name="Berry A."/>
            <person name="Aslett M."/>
            <person name="Allison H.C."/>
            <person name="Burton P."/>
            <person name="Vavrova-Anderson J."/>
            <person name="Brown R."/>
            <person name="Browne H."/>
            <person name="Corton N."/>
            <person name="Hauser H."/>
            <person name="Gamble J."/>
            <person name="Gilderthorp R."/>
            <person name="Marcello L."/>
            <person name="McQuillan J."/>
            <person name="Otto T.D."/>
            <person name="Quail M.A."/>
            <person name="Sanders M.J."/>
            <person name="van Tonder A."/>
            <person name="Ginger M.L."/>
            <person name="Field M.C."/>
            <person name="Barry J.D."/>
            <person name="Hertz-Fowler C."/>
            <person name="Berriman M."/>
        </authorList>
    </citation>
    <scope>NUCLEOTIDE SEQUENCE</scope>
    <source>
        <strain evidence="1">IL3000</strain>
    </source>
</reference>